<evidence type="ECO:0000259" key="3">
    <source>
        <dbReference type="Pfam" id="PF02129"/>
    </source>
</evidence>
<dbReference type="InterPro" id="IPR029058">
    <property type="entry name" value="AB_hydrolase_fold"/>
</dbReference>
<dbReference type="GO" id="GO:0016787">
    <property type="term" value="F:hydrolase activity"/>
    <property type="evidence" value="ECO:0007669"/>
    <property type="project" value="UniProtKB-KW"/>
</dbReference>
<evidence type="ECO:0000256" key="1">
    <source>
        <dbReference type="ARBA" id="ARBA00022801"/>
    </source>
</evidence>
<keyword evidence="6" id="KW-1185">Reference proteome</keyword>
<dbReference type="InterPro" id="IPR000383">
    <property type="entry name" value="Xaa-Pro-like_dom"/>
</dbReference>
<evidence type="ECO:0000313" key="6">
    <source>
        <dbReference type="Proteomes" id="UP001165367"/>
    </source>
</evidence>
<dbReference type="Gene3D" id="1.10.3020.10">
    <property type="entry name" value="alpha-amino acid ester hydrolase ( Helical cap domain)"/>
    <property type="match status" value="1"/>
</dbReference>
<proteinExistence type="predicted"/>
<dbReference type="InterPro" id="IPR005674">
    <property type="entry name" value="CocE/Ser_esterase"/>
</dbReference>
<keyword evidence="1 5" id="KW-0378">Hydrolase</keyword>
<reference evidence="5" key="1">
    <citation type="submission" date="2022-01" db="EMBL/GenBank/DDBJ databases">
        <authorList>
            <person name="Jo J.-H."/>
            <person name="Im W.-T."/>
        </authorList>
    </citation>
    <scope>NUCLEOTIDE SEQUENCE</scope>
    <source>
        <strain evidence="5">NA20</strain>
    </source>
</reference>
<dbReference type="SUPFAM" id="SSF49785">
    <property type="entry name" value="Galactose-binding domain-like"/>
    <property type="match status" value="1"/>
</dbReference>
<feature type="chain" id="PRO_5046466553" evidence="2">
    <location>
        <begin position="21"/>
        <end position="576"/>
    </location>
</feature>
<dbReference type="Proteomes" id="UP001165367">
    <property type="component" value="Unassembled WGS sequence"/>
</dbReference>
<evidence type="ECO:0000313" key="5">
    <source>
        <dbReference type="EMBL" id="MCG2617073.1"/>
    </source>
</evidence>
<dbReference type="SUPFAM" id="SSF53474">
    <property type="entry name" value="alpha/beta-Hydrolases"/>
    <property type="match status" value="1"/>
</dbReference>
<dbReference type="RefSeq" id="WP_237875610.1">
    <property type="nucleotide sequence ID" value="NZ_JAKLTR010000017.1"/>
</dbReference>
<evidence type="ECO:0000259" key="4">
    <source>
        <dbReference type="Pfam" id="PF08530"/>
    </source>
</evidence>
<gene>
    <name evidence="5" type="ORF">LZZ85_22445</name>
</gene>
<comment type="caution">
    <text evidence="5">The sequence shown here is derived from an EMBL/GenBank/DDBJ whole genome shotgun (WGS) entry which is preliminary data.</text>
</comment>
<dbReference type="Gene3D" id="3.40.50.1820">
    <property type="entry name" value="alpha/beta hydrolase"/>
    <property type="match status" value="1"/>
</dbReference>
<dbReference type="NCBIfam" id="TIGR00976">
    <property type="entry name" value="CocE_NonD"/>
    <property type="match status" value="1"/>
</dbReference>
<feature type="signal peptide" evidence="2">
    <location>
        <begin position="1"/>
        <end position="20"/>
    </location>
</feature>
<feature type="domain" description="Xaa-Pro dipeptidyl-peptidase-like" evidence="3">
    <location>
        <begin position="46"/>
        <end position="304"/>
    </location>
</feature>
<protein>
    <submittedName>
        <fullName evidence="5">CocE/NonD family hydrolase</fullName>
    </submittedName>
</protein>
<dbReference type="InterPro" id="IPR008979">
    <property type="entry name" value="Galactose-bd-like_sf"/>
</dbReference>
<keyword evidence="2" id="KW-0732">Signal</keyword>
<organism evidence="5 6">
    <name type="scientific">Terrimonas ginsenosidimutans</name>
    <dbReference type="NCBI Taxonomy" id="2908004"/>
    <lineage>
        <taxon>Bacteria</taxon>
        <taxon>Pseudomonadati</taxon>
        <taxon>Bacteroidota</taxon>
        <taxon>Chitinophagia</taxon>
        <taxon>Chitinophagales</taxon>
        <taxon>Chitinophagaceae</taxon>
        <taxon>Terrimonas</taxon>
    </lineage>
</organism>
<dbReference type="Pfam" id="PF02129">
    <property type="entry name" value="Peptidase_S15"/>
    <property type="match status" value="1"/>
</dbReference>
<feature type="domain" description="Xaa-Pro dipeptidyl-peptidase C-terminal" evidence="4">
    <location>
        <begin position="351"/>
        <end position="530"/>
    </location>
</feature>
<dbReference type="EMBL" id="JAKLTR010000017">
    <property type="protein sequence ID" value="MCG2617073.1"/>
    <property type="molecule type" value="Genomic_DNA"/>
</dbReference>
<sequence length="576" mass="65785">MKKMFIQAWVCLLISVSVNAQSVVEELKSNPEYLVTDSILIRTADGASVSAWVVRKKDMSTPQATILQFTIYARQTDILKMKDAADHGYIGMMAYSRGKRYSDDEVAPYEYEGRDCYDVIEWITQQPWSNKQVGMRGGSYNGFTQWAATKKLHPALKTIVTSASVAPGLDVPMTNNVSMSFIFPWIYYVSNNKFLDEDDYRGSQWEEGYRKWFSQGASYRSLDTVIGRPGTKVFHRWLDHPTYDAYWQSMVPYQHEFANIDIPILSTTGYYDGGQIGEMYYYREHLKYKPNADHYLIIGPYGHFGSQGKPDSIYSGYRIDPVANISIHGITYEWFDHIFKGSPKPSFLKNKVNYQVMGTNEWKHAASLDKMYNKALKLYITSADQGEGKLSLKQAGKAKPLELQIDFNDRTSVNSYYYFNQVVYDHLNINNGILLISDPLQDDTEVSGRFTGEIKAIINKKDMDFSLALFEILPDSSYFLLSYFMGRASYAKDIHKRTLLKPGKKESIPFSNSYMTSRMLRKGSRIAVVLNVNKSAFEQINYGTGGDVSSETIKDAGEPLRIKWLPDSYISLPVFK</sequence>
<name>A0ABS9KXQ0_9BACT</name>
<evidence type="ECO:0000256" key="2">
    <source>
        <dbReference type="SAM" id="SignalP"/>
    </source>
</evidence>
<dbReference type="InterPro" id="IPR013736">
    <property type="entry name" value="Xaa-Pro_dipept_C"/>
</dbReference>
<dbReference type="Pfam" id="PF08530">
    <property type="entry name" value="PepX_C"/>
    <property type="match status" value="1"/>
</dbReference>
<dbReference type="Gene3D" id="2.60.120.260">
    <property type="entry name" value="Galactose-binding domain-like"/>
    <property type="match status" value="1"/>
</dbReference>
<accession>A0ABS9KXQ0</accession>